<keyword evidence="4" id="KW-0436">Ligase</keyword>
<dbReference type="PROSITE" id="PS00455">
    <property type="entry name" value="AMP_BINDING"/>
    <property type="match status" value="1"/>
</dbReference>
<dbReference type="InterPro" id="IPR020845">
    <property type="entry name" value="AMP-binding_CS"/>
</dbReference>
<dbReference type="RefSeq" id="WP_055530577.1">
    <property type="nucleotide sequence ID" value="NZ_CP023695.1"/>
</dbReference>
<dbReference type="AlphaFoldDB" id="A0A5J6HKE6"/>
<keyword evidence="5" id="KW-1185">Reference proteome</keyword>
<feature type="compositionally biased region" description="Basic and acidic residues" evidence="1">
    <location>
        <begin position="454"/>
        <end position="466"/>
    </location>
</feature>
<evidence type="ECO:0000259" key="2">
    <source>
        <dbReference type="Pfam" id="PF00501"/>
    </source>
</evidence>
<dbReference type="CDD" id="cd04433">
    <property type="entry name" value="AFD_class_I"/>
    <property type="match status" value="1"/>
</dbReference>
<reference evidence="4 5" key="1">
    <citation type="submission" date="2017-09" db="EMBL/GenBank/DDBJ databases">
        <authorList>
            <person name="Lee N."/>
            <person name="Cho B.-K."/>
        </authorList>
    </citation>
    <scope>NUCLEOTIDE SEQUENCE [LARGE SCALE GENOMIC DNA]</scope>
    <source>
        <strain evidence="4 5">ATCC 12461</strain>
    </source>
</reference>
<dbReference type="Gene3D" id="3.40.50.12780">
    <property type="entry name" value="N-terminal domain of ligase-like"/>
    <property type="match status" value="1"/>
</dbReference>
<dbReference type="SUPFAM" id="SSF56801">
    <property type="entry name" value="Acetyl-CoA synthetase-like"/>
    <property type="match status" value="1"/>
</dbReference>
<evidence type="ECO:0000313" key="4">
    <source>
        <dbReference type="EMBL" id="QEV20779.1"/>
    </source>
</evidence>
<dbReference type="Proteomes" id="UP000326553">
    <property type="component" value="Chromosome"/>
</dbReference>
<protein>
    <submittedName>
        <fullName evidence="4">Long-chain fatty acid--CoA ligase</fullName>
    </submittedName>
</protein>
<proteinExistence type="predicted"/>
<dbReference type="Gene3D" id="3.30.300.30">
    <property type="match status" value="1"/>
</dbReference>
<evidence type="ECO:0000256" key="1">
    <source>
        <dbReference type="SAM" id="MobiDB-lite"/>
    </source>
</evidence>
<dbReference type="KEGG" id="salw:CP975_27405"/>
<dbReference type="PANTHER" id="PTHR43767:SF10">
    <property type="entry name" value="SURFACTIN SYNTHASE SUBUNIT 1"/>
    <property type="match status" value="1"/>
</dbReference>
<name>A0A5J6HKE6_STRAD</name>
<dbReference type="EMBL" id="CP023695">
    <property type="protein sequence ID" value="QEV20779.1"/>
    <property type="molecule type" value="Genomic_DNA"/>
</dbReference>
<dbReference type="Pfam" id="PF13193">
    <property type="entry name" value="AMP-binding_C"/>
    <property type="match status" value="1"/>
</dbReference>
<dbReference type="InterPro" id="IPR050237">
    <property type="entry name" value="ATP-dep_AMP-bd_enzyme"/>
</dbReference>
<feature type="domain" description="AMP-dependent synthetase/ligase" evidence="2">
    <location>
        <begin position="13"/>
        <end position="334"/>
    </location>
</feature>
<dbReference type="InterPro" id="IPR000873">
    <property type="entry name" value="AMP-dep_synth/lig_dom"/>
</dbReference>
<organism evidence="4 5">
    <name type="scientific">Streptomyces alboniger</name>
    <dbReference type="NCBI Taxonomy" id="132473"/>
    <lineage>
        <taxon>Bacteria</taxon>
        <taxon>Bacillati</taxon>
        <taxon>Actinomycetota</taxon>
        <taxon>Actinomycetes</taxon>
        <taxon>Kitasatosporales</taxon>
        <taxon>Streptomycetaceae</taxon>
        <taxon>Streptomyces</taxon>
        <taxon>Streptomyces aurantiacus group</taxon>
    </lineage>
</organism>
<dbReference type="PANTHER" id="PTHR43767">
    <property type="entry name" value="LONG-CHAIN-FATTY-ACID--COA LIGASE"/>
    <property type="match status" value="1"/>
</dbReference>
<dbReference type="InterPro" id="IPR025110">
    <property type="entry name" value="AMP-bd_C"/>
</dbReference>
<accession>A0A5J6HKE6</accession>
<feature type="domain" description="AMP-binding enzyme C-terminal" evidence="3">
    <location>
        <begin position="398"/>
        <end position="455"/>
    </location>
</feature>
<dbReference type="OrthoDB" id="2644916at2"/>
<gene>
    <name evidence="4" type="ORF">CP975_27405</name>
</gene>
<feature type="region of interest" description="Disordered" evidence="1">
    <location>
        <begin position="453"/>
        <end position="481"/>
    </location>
</feature>
<dbReference type="InterPro" id="IPR045851">
    <property type="entry name" value="AMP-bd_C_sf"/>
</dbReference>
<dbReference type="Pfam" id="PF00501">
    <property type="entry name" value="AMP-binding"/>
    <property type="match status" value="1"/>
</dbReference>
<evidence type="ECO:0000259" key="3">
    <source>
        <dbReference type="Pfam" id="PF13193"/>
    </source>
</evidence>
<dbReference type="GO" id="GO:0016877">
    <property type="term" value="F:ligase activity, forming carbon-sulfur bonds"/>
    <property type="evidence" value="ECO:0007669"/>
    <property type="project" value="UniProtKB-ARBA"/>
</dbReference>
<dbReference type="InterPro" id="IPR042099">
    <property type="entry name" value="ANL_N_sf"/>
</dbReference>
<evidence type="ECO:0000313" key="5">
    <source>
        <dbReference type="Proteomes" id="UP000326553"/>
    </source>
</evidence>
<sequence>MTSKIFAHDSVQTLSATEEGALRIADALRERGVGPGQRVLLKAGNSAGWVGTLLGLMHLGASIVLVDQQEHAEETRRIIRRTGAKVLLVDDDAPIDDDLDAIHLYEILVAAAGRELTEQRLSFDEWGERPDGLIMWTSGSTGSPKGVVKSGAKFLTNLRRNADQVGHVADDVLMPLLPFSHQYGLSMVLIAWITGCSLVIAPYKRLDRALRMAGETGVTVIDATPSSYRSMLNLIGRKPVLRADVEQVRMFCVGAAPLDGPLVDRYVAEFGRPLLDSYGSTELGNIAFATIENPVACGRTMEGIRLRVVDEDGREVAPGVAGEIEVDTPDGMEGHLDEDGALIPAPDGWQRTGDLGQLDEHGNVYPLGRKFAVHRMGYTLYPELIERKVAALDCSARIVPLPDERRGSRLVFFVEDERGQTAAYWRDRLCDMLAPFEHPDRVVVLDRFPLNRNGKPDKRQLERLARESQAGPGDSPGGNTQ</sequence>